<dbReference type="NCBIfam" id="TIGR00608">
    <property type="entry name" value="radc"/>
    <property type="match status" value="1"/>
</dbReference>
<dbReference type="PROSITE" id="PS50249">
    <property type="entry name" value="MPN"/>
    <property type="match status" value="1"/>
</dbReference>
<keyword evidence="10" id="KW-1185">Reference proteome</keyword>
<evidence type="ECO:0000259" key="8">
    <source>
        <dbReference type="PROSITE" id="PS50249"/>
    </source>
</evidence>
<dbReference type="EMBL" id="FOGW01000005">
    <property type="protein sequence ID" value="SER53459.1"/>
    <property type="molecule type" value="Genomic_DNA"/>
</dbReference>
<evidence type="ECO:0000313" key="10">
    <source>
        <dbReference type="Proteomes" id="UP000182471"/>
    </source>
</evidence>
<dbReference type="GO" id="GO:0006508">
    <property type="term" value="P:proteolysis"/>
    <property type="evidence" value="ECO:0007669"/>
    <property type="project" value="UniProtKB-KW"/>
</dbReference>
<organism evidence="9 10">
    <name type="scientific">Lachnobacterium bovis</name>
    <dbReference type="NCBI Taxonomy" id="140626"/>
    <lineage>
        <taxon>Bacteria</taxon>
        <taxon>Bacillati</taxon>
        <taxon>Bacillota</taxon>
        <taxon>Clostridia</taxon>
        <taxon>Lachnospirales</taxon>
        <taxon>Lachnospiraceae</taxon>
        <taxon>Lachnobacterium</taxon>
    </lineage>
</organism>
<feature type="domain" description="MPN" evidence="8">
    <location>
        <begin position="106"/>
        <end position="228"/>
    </location>
</feature>
<accession>A0A1H9Q0F8</accession>
<dbReference type="PROSITE" id="PS01302">
    <property type="entry name" value="UPF0758"/>
    <property type="match status" value="1"/>
</dbReference>
<evidence type="ECO:0000256" key="1">
    <source>
        <dbReference type="ARBA" id="ARBA00010243"/>
    </source>
</evidence>
<sequence length="229" mass="25962">MNHVKLKNLPKSDRPYEKFLDLGAHALTDSELLSIIIRTGNRELSAVEVVHQILSGKQNNILNIYEFTVDELCRFPGIGKVKAIQIKAIAELSRRISKTKSGYNLKMNSPLSIANYYMEQLRHKDEEHFFVAYFDTACNFLGDEHLSIGCVNSAFVSPREIFKKALSKNAVALVMIHNHPSGNPTASTEDKRITKRVQECGDLLGIKVIDHIIIGDNRYFSFKEEKIIE</sequence>
<dbReference type="AlphaFoldDB" id="A0A1H9Q0F8"/>
<dbReference type="InterPro" id="IPR046778">
    <property type="entry name" value="UPF0758_N"/>
</dbReference>
<dbReference type="InterPro" id="IPR001405">
    <property type="entry name" value="UPF0758"/>
</dbReference>
<dbReference type="GO" id="GO:0046872">
    <property type="term" value="F:metal ion binding"/>
    <property type="evidence" value="ECO:0007669"/>
    <property type="project" value="UniProtKB-KW"/>
</dbReference>
<evidence type="ECO:0000313" key="9">
    <source>
        <dbReference type="EMBL" id="SER53459.1"/>
    </source>
</evidence>
<evidence type="ECO:0000256" key="2">
    <source>
        <dbReference type="ARBA" id="ARBA00022670"/>
    </source>
</evidence>
<keyword evidence="4" id="KW-0378">Hydrolase</keyword>
<evidence type="ECO:0000256" key="7">
    <source>
        <dbReference type="RuleBase" id="RU003797"/>
    </source>
</evidence>
<comment type="similarity">
    <text evidence="1 7">Belongs to the UPF0758 family.</text>
</comment>
<keyword evidence="2" id="KW-0645">Protease</keyword>
<proteinExistence type="inferred from homology"/>
<dbReference type="Gene3D" id="3.40.140.10">
    <property type="entry name" value="Cytidine Deaminase, domain 2"/>
    <property type="match status" value="1"/>
</dbReference>
<dbReference type="PANTHER" id="PTHR30471">
    <property type="entry name" value="DNA REPAIR PROTEIN RADC"/>
    <property type="match status" value="1"/>
</dbReference>
<gene>
    <name evidence="9" type="ORF">SAMN02910429_00382</name>
</gene>
<dbReference type="CDD" id="cd08071">
    <property type="entry name" value="MPN_DUF2466"/>
    <property type="match status" value="1"/>
</dbReference>
<name>A0A1H9Q0F8_9FIRM</name>
<protein>
    <submittedName>
        <fullName evidence="9">DNA repair protein RadC</fullName>
    </submittedName>
</protein>
<evidence type="ECO:0000256" key="3">
    <source>
        <dbReference type="ARBA" id="ARBA00022723"/>
    </source>
</evidence>
<evidence type="ECO:0000256" key="4">
    <source>
        <dbReference type="ARBA" id="ARBA00022801"/>
    </source>
</evidence>
<dbReference type="Pfam" id="PF20582">
    <property type="entry name" value="UPF0758_N"/>
    <property type="match status" value="1"/>
</dbReference>
<dbReference type="InterPro" id="IPR025657">
    <property type="entry name" value="RadC_JAB"/>
</dbReference>
<dbReference type="NCBIfam" id="NF000642">
    <property type="entry name" value="PRK00024.1"/>
    <property type="match status" value="1"/>
</dbReference>
<evidence type="ECO:0000256" key="5">
    <source>
        <dbReference type="ARBA" id="ARBA00022833"/>
    </source>
</evidence>
<dbReference type="GO" id="GO:0008237">
    <property type="term" value="F:metallopeptidase activity"/>
    <property type="evidence" value="ECO:0007669"/>
    <property type="project" value="UniProtKB-KW"/>
</dbReference>
<dbReference type="InterPro" id="IPR020891">
    <property type="entry name" value="UPF0758_CS"/>
</dbReference>
<keyword evidence="5" id="KW-0862">Zinc</keyword>
<evidence type="ECO:0000256" key="6">
    <source>
        <dbReference type="ARBA" id="ARBA00023049"/>
    </source>
</evidence>
<keyword evidence="6" id="KW-0482">Metalloprotease</keyword>
<dbReference type="InterPro" id="IPR037518">
    <property type="entry name" value="MPN"/>
</dbReference>
<dbReference type="Proteomes" id="UP000182471">
    <property type="component" value="Unassembled WGS sequence"/>
</dbReference>
<reference evidence="10" key="1">
    <citation type="submission" date="2016-10" db="EMBL/GenBank/DDBJ databases">
        <authorList>
            <person name="Varghese N."/>
            <person name="Submissions S."/>
        </authorList>
    </citation>
    <scope>NUCLEOTIDE SEQUENCE [LARGE SCALE GENOMIC DNA]</scope>
    <source>
        <strain evidence="10">S1b</strain>
    </source>
</reference>
<dbReference type="Pfam" id="PF04002">
    <property type="entry name" value="RadC"/>
    <property type="match status" value="1"/>
</dbReference>
<keyword evidence="3" id="KW-0479">Metal-binding</keyword>
<dbReference type="RefSeq" id="WP_022747831.1">
    <property type="nucleotide sequence ID" value="NZ_JHWB01000016.1"/>
</dbReference>
<dbReference type="PANTHER" id="PTHR30471:SF3">
    <property type="entry name" value="UPF0758 PROTEIN YEES-RELATED"/>
    <property type="match status" value="1"/>
</dbReference>